<feature type="domain" description="S1 motif" evidence="7">
    <location>
        <begin position="36"/>
        <end position="119"/>
    </location>
</feature>
<dbReference type="OrthoDB" id="9804278at2"/>
<keyword evidence="9" id="KW-1185">Reference proteome</keyword>
<evidence type="ECO:0000256" key="4">
    <source>
        <dbReference type="ARBA" id="ARBA00022842"/>
    </source>
</evidence>
<dbReference type="InterPro" id="IPR004659">
    <property type="entry name" value="RNase_E/G"/>
</dbReference>
<dbReference type="PANTHER" id="PTHR30001:SF0">
    <property type="entry name" value="RIBONUCLEASE G"/>
    <property type="match status" value="1"/>
</dbReference>
<evidence type="ECO:0000259" key="7">
    <source>
        <dbReference type="SMART" id="SM00316"/>
    </source>
</evidence>
<dbReference type="NCBIfam" id="TIGR00757">
    <property type="entry name" value="RNaseEG"/>
    <property type="match status" value="1"/>
</dbReference>
<dbReference type="GO" id="GO:0016787">
    <property type="term" value="F:hydrolase activity"/>
    <property type="evidence" value="ECO:0007669"/>
    <property type="project" value="UniProtKB-KW"/>
</dbReference>
<dbReference type="CDD" id="cd04453">
    <property type="entry name" value="S1_RNase_E"/>
    <property type="match status" value="1"/>
</dbReference>
<dbReference type="Proteomes" id="UP000284416">
    <property type="component" value="Unassembled WGS sequence"/>
</dbReference>
<evidence type="ECO:0000313" key="8">
    <source>
        <dbReference type="EMBL" id="RHW40836.1"/>
    </source>
</evidence>
<dbReference type="GO" id="GO:0005737">
    <property type="term" value="C:cytoplasm"/>
    <property type="evidence" value="ECO:0007669"/>
    <property type="project" value="TreeGrafter"/>
</dbReference>
<dbReference type="GO" id="GO:0003723">
    <property type="term" value="F:RNA binding"/>
    <property type="evidence" value="ECO:0007669"/>
    <property type="project" value="UniProtKB-KW"/>
</dbReference>
<keyword evidence="6" id="KW-0175">Coiled coil</keyword>
<dbReference type="InterPro" id="IPR019307">
    <property type="entry name" value="RNA-bd_AU-1/RNase_E/G"/>
</dbReference>
<name>A0A417YUH2_9BACI</name>
<evidence type="ECO:0000256" key="6">
    <source>
        <dbReference type="SAM" id="Coils"/>
    </source>
</evidence>
<dbReference type="SUPFAM" id="SSF50249">
    <property type="entry name" value="Nucleic acid-binding proteins"/>
    <property type="match status" value="1"/>
</dbReference>
<keyword evidence="3" id="KW-0378">Hydrolase</keyword>
<dbReference type="InterPro" id="IPR012340">
    <property type="entry name" value="NA-bd_OB-fold"/>
</dbReference>
<dbReference type="EMBL" id="QWEG01000006">
    <property type="protein sequence ID" value="RHW40836.1"/>
    <property type="molecule type" value="Genomic_DNA"/>
</dbReference>
<dbReference type="Pfam" id="PF10150">
    <property type="entry name" value="RNase_E_G"/>
    <property type="match status" value="1"/>
</dbReference>
<dbReference type="SMART" id="SM00316">
    <property type="entry name" value="S1"/>
    <property type="match status" value="1"/>
</dbReference>
<keyword evidence="4" id="KW-0460">Magnesium</keyword>
<dbReference type="InterPro" id="IPR003029">
    <property type="entry name" value="S1_domain"/>
</dbReference>
<reference evidence="8 9" key="1">
    <citation type="journal article" date="2017" name="Int. J. Syst. Evol. Microbiol.">
        <title>Bacillus notoginsengisoli sp. nov., a novel bacterium isolated from the rhizosphere of Panax notoginseng.</title>
        <authorList>
            <person name="Zhang M.Y."/>
            <person name="Cheng J."/>
            <person name="Cai Y."/>
            <person name="Zhang T.Y."/>
            <person name="Wu Y.Y."/>
            <person name="Manikprabhu D."/>
            <person name="Li W.J."/>
            <person name="Zhang Y.X."/>
        </authorList>
    </citation>
    <scope>NUCLEOTIDE SEQUENCE [LARGE SCALE GENOMIC DNA]</scope>
    <source>
        <strain evidence="8 9">JCM 30743</strain>
    </source>
</reference>
<protein>
    <submittedName>
        <fullName evidence="8">Rne/Rng family ribonuclease</fullName>
    </submittedName>
</protein>
<evidence type="ECO:0000313" key="9">
    <source>
        <dbReference type="Proteomes" id="UP000284416"/>
    </source>
</evidence>
<sequence length="496" mass="55119">MNQLIINCGYREKRAAFIHNGKVRQIEIERAETQSLAGSIFLGIVTKVLPGMNAAFVDIGTDKNAYLHRDSVAEYVQSGLPKEEKERKSISAYVRQGERLLVQVEKDPTGTKGAKVTGIIEVNGTHLVYMPKGNYLAVSKKIASPERREELRELGRTARLEGEGLIFRTTAGTAADVEIVEEIERLRREAAELLQKAGSLKKAGLVFQNDPFVEKVLPIIEQMESGEVIADDSGLLNELKARFSGKSMHLVFSYYSGKEDILAAHGASVELERLLKRVVWLENGAYLLIEEMETLTAIDVNTGKFSGKNNLEDTVLKTNLLAAEEVARQIRLRDLAGMILIDFIDMKTEEARSKVAAKLEAELRKDGRRTRVAGFTSLGILQLTRKRLGPSLSGTLTVKCPACEGTGRVSSPETEAFKLERELWEQRGSVEEAVLVEASPRVKVVFEGEGKIHLKRLEEALGLSIIMRQVDSVADFYLVKQFGKAEDLRKKADNTY</sequence>
<comment type="cofactor">
    <cofactor evidence="1">
        <name>Mg(2+)</name>
        <dbReference type="ChEBI" id="CHEBI:18420"/>
    </cofactor>
</comment>
<feature type="coiled-coil region" evidence="6">
    <location>
        <begin position="176"/>
        <end position="203"/>
    </location>
</feature>
<dbReference type="GO" id="GO:0006364">
    <property type="term" value="P:rRNA processing"/>
    <property type="evidence" value="ECO:0007669"/>
    <property type="project" value="TreeGrafter"/>
</dbReference>
<accession>A0A417YUH2</accession>
<gene>
    <name evidence="8" type="ORF">D1B31_10530</name>
</gene>
<dbReference type="AlphaFoldDB" id="A0A417YUH2"/>
<dbReference type="Gene3D" id="2.40.50.140">
    <property type="entry name" value="Nucleic acid-binding proteins"/>
    <property type="match status" value="1"/>
</dbReference>
<comment type="caution">
    <text evidence="8">The sequence shown here is derived from an EMBL/GenBank/DDBJ whole genome shotgun (WGS) entry which is preliminary data.</text>
</comment>
<keyword evidence="2" id="KW-0479">Metal-binding</keyword>
<evidence type="ECO:0000256" key="2">
    <source>
        <dbReference type="ARBA" id="ARBA00022723"/>
    </source>
</evidence>
<dbReference type="GO" id="GO:0046872">
    <property type="term" value="F:metal ion binding"/>
    <property type="evidence" value="ECO:0007669"/>
    <property type="project" value="UniProtKB-KW"/>
</dbReference>
<dbReference type="GO" id="GO:0004540">
    <property type="term" value="F:RNA nuclease activity"/>
    <property type="evidence" value="ECO:0007669"/>
    <property type="project" value="InterPro"/>
</dbReference>
<proteinExistence type="predicted"/>
<keyword evidence="5" id="KW-0694">RNA-binding</keyword>
<evidence type="ECO:0000256" key="1">
    <source>
        <dbReference type="ARBA" id="ARBA00001946"/>
    </source>
</evidence>
<organism evidence="8 9">
    <name type="scientific">Neobacillus notoginsengisoli</name>
    <dbReference type="NCBI Taxonomy" id="1578198"/>
    <lineage>
        <taxon>Bacteria</taxon>
        <taxon>Bacillati</taxon>
        <taxon>Bacillota</taxon>
        <taxon>Bacilli</taxon>
        <taxon>Bacillales</taxon>
        <taxon>Bacillaceae</taxon>
        <taxon>Neobacillus</taxon>
    </lineage>
</organism>
<dbReference type="Gene3D" id="3.40.1260.20">
    <property type="entry name" value="Ribonuclease E, catalytic domain"/>
    <property type="match status" value="1"/>
</dbReference>
<evidence type="ECO:0000256" key="5">
    <source>
        <dbReference type="ARBA" id="ARBA00022884"/>
    </source>
</evidence>
<dbReference type="PANTHER" id="PTHR30001">
    <property type="entry name" value="RIBONUCLEASE"/>
    <property type="match status" value="1"/>
</dbReference>
<evidence type="ECO:0000256" key="3">
    <source>
        <dbReference type="ARBA" id="ARBA00022801"/>
    </source>
</evidence>